<evidence type="ECO:0000313" key="2">
    <source>
        <dbReference type="Proteomes" id="UP000681967"/>
    </source>
</evidence>
<dbReference type="AlphaFoldDB" id="A0A8S2USJ6"/>
<dbReference type="EMBL" id="CAJOBH010047210">
    <property type="protein sequence ID" value="CAF4360933.1"/>
    <property type="molecule type" value="Genomic_DNA"/>
</dbReference>
<proteinExistence type="predicted"/>
<name>A0A8S2USJ6_9BILA</name>
<dbReference type="Proteomes" id="UP000681967">
    <property type="component" value="Unassembled WGS sequence"/>
</dbReference>
<gene>
    <name evidence="1" type="ORF">BYL167_LOCUS29900</name>
</gene>
<reference evidence="1" key="1">
    <citation type="submission" date="2021-02" db="EMBL/GenBank/DDBJ databases">
        <authorList>
            <person name="Nowell W R."/>
        </authorList>
    </citation>
    <scope>NUCLEOTIDE SEQUENCE</scope>
</reference>
<comment type="caution">
    <text evidence="1">The sequence shown here is derived from an EMBL/GenBank/DDBJ whole genome shotgun (WGS) entry which is preliminary data.</text>
</comment>
<evidence type="ECO:0000313" key="1">
    <source>
        <dbReference type="EMBL" id="CAF4360933.1"/>
    </source>
</evidence>
<protein>
    <submittedName>
        <fullName evidence="1">Uncharacterized protein</fullName>
    </submittedName>
</protein>
<sequence>GTESHFNVTELLVVSVTIKPLGVPTAGDSPVVLPVAEFEALLSLPDDETALTVNVYVEPEFKLLSVNVVPLIVAPLTLPPFL</sequence>
<feature type="non-terminal residue" evidence="1">
    <location>
        <position position="1"/>
    </location>
</feature>
<organism evidence="1 2">
    <name type="scientific">Rotaria magnacalcarata</name>
    <dbReference type="NCBI Taxonomy" id="392030"/>
    <lineage>
        <taxon>Eukaryota</taxon>
        <taxon>Metazoa</taxon>
        <taxon>Spiralia</taxon>
        <taxon>Gnathifera</taxon>
        <taxon>Rotifera</taxon>
        <taxon>Eurotatoria</taxon>
        <taxon>Bdelloidea</taxon>
        <taxon>Philodinida</taxon>
        <taxon>Philodinidae</taxon>
        <taxon>Rotaria</taxon>
    </lineage>
</organism>
<accession>A0A8S2USJ6</accession>